<accession>A0AAD7DDK2</accession>
<dbReference type="Proteomes" id="UP001221757">
    <property type="component" value="Unassembled WGS sequence"/>
</dbReference>
<evidence type="ECO:0000313" key="2">
    <source>
        <dbReference type="Proteomes" id="UP001221757"/>
    </source>
</evidence>
<comment type="caution">
    <text evidence="1">The sequence shown here is derived from an EMBL/GenBank/DDBJ whole genome shotgun (WGS) entry which is preliminary data.</text>
</comment>
<keyword evidence="2" id="KW-1185">Reference proteome</keyword>
<dbReference type="AlphaFoldDB" id="A0AAD7DDK2"/>
<protein>
    <submittedName>
        <fullName evidence="1">Uncharacterized protein</fullName>
    </submittedName>
</protein>
<dbReference type="EMBL" id="JARKIE010000077">
    <property type="protein sequence ID" value="KAJ7688722.1"/>
    <property type="molecule type" value="Genomic_DNA"/>
</dbReference>
<gene>
    <name evidence="1" type="ORF">B0H17DRAFT_1135479</name>
</gene>
<sequence>MNNRLELDCLPTNEVKYGRESIKKGLVKKMWRKVLKNEDRLPGLTAAAVRPTESIREAPHKADTSPCTHFLAWLQNLSGRVATPRPSPNGRRADDYVSPDEVLRSPLGNDVVLMGSSPVTRVDDNGKKFECAMIAGNVDKCASSSGDVVLLEGGRDDTLYPVAGWWMPSKKRAG</sequence>
<evidence type="ECO:0000313" key="1">
    <source>
        <dbReference type="EMBL" id="KAJ7688722.1"/>
    </source>
</evidence>
<reference evidence="1" key="1">
    <citation type="submission" date="2023-03" db="EMBL/GenBank/DDBJ databases">
        <title>Massive genome expansion in bonnet fungi (Mycena s.s.) driven by repeated elements and novel gene families across ecological guilds.</title>
        <authorList>
            <consortium name="Lawrence Berkeley National Laboratory"/>
            <person name="Harder C.B."/>
            <person name="Miyauchi S."/>
            <person name="Viragh M."/>
            <person name="Kuo A."/>
            <person name="Thoen E."/>
            <person name="Andreopoulos B."/>
            <person name="Lu D."/>
            <person name="Skrede I."/>
            <person name="Drula E."/>
            <person name="Henrissat B."/>
            <person name="Morin E."/>
            <person name="Kohler A."/>
            <person name="Barry K."/>
            <person name="LaButti K."/>
            <person name="Morin E."/>
            <person name="Salamov A."/>
            <person name="Lipzen A."/>
            <person name="Mereny Z."/>
            <person name="Hegedus B."/>
            <person name="Baldrian P."/>
            <person name="Stursova M."/>
            <person name="Weitz H."/>
            <person name="Taylor A."/>
            <person name="Grigoriev I.V."/>
            <person name="Nagy L.G."/>
            <person name="Martin F."/>
            <person name="Kauserud H."/>
        </authorList>
    </citation>
    <scope>NUCLEOTIDE SEQUENCE</scope>
    <source>
        <strain evidence="1">CBHHK067</strain>
    </source>
</reference>
<organism evidence="1 2">
    <name type="scientific">Mycena rosella</name>
    <name type="common">Pink bonnet</name>
    <name type="synonym">Agaricus rosellus</name>
    <dbReference type="NCBI Taxonomy" id="1033263"/>
    <lineage>
        <taxon>Eukaryota</taxon>
        <taxon>Fungi</taxon>
        <taxon>Dikarya</taxon>
        <taxon>Basidiomycota</taxon>
        <taxon>Agaricomycotina</taxon>
        <taxon>Agaricomycetes</taxon>
        <taxon>Agaricomycetidae</taxon>
        <taxon>Agaricales</taxon>
        <taxon>Marasmiineae</taxon>
        <taxon>Mycenaceae</taxon>
        <taxon>Mycena</taxon>
    </lineage>
</organism>
<proteinExistence type="predicted"/>
<name>A0AAD7DDK2_MYCRO</name>